<dbReference type="SUPFAM" id="SSF53850">
    <property type="entry name" value="Periplasmic binding protein-like II"/>
    <property type="match status" value="1"/>
</dbReference>
<proteinExistence type="inferred from homology"/>
<protein>
    <recommendedName>
        <fullName evidence="6">Lipoprotein</fullName>
    </recommendedName>
</protein>
<evidence type="ECO:0000256" key="4">
    <source>
        <dbReference type="ARBA" id="ARBA00023139"/>
    </source>
</evidence>
<comment type="caution">
    <text evidence="9">The sequence shown here is derived from an EMBL/GenBank/DDBJ whole genome shotgun (WGS) entry which is preliminary data.</text>
</comment>
<dbReference type="RefSeq" id="WP_177714128.1">
    <property type="nucleotide sequence ID" value="NZ_JACRSQ010000009.1"/>
</dbReference>
<sequence length="268" mass="29470">MKKLWYIALALLLAVSLPGCGSKKEDKTIKVGASASPHAEILEAAKPLLEKEGYTLEIVEFSDYVLPNESLNNKELDANYFQHEPYMQDFNEKKNGKLLAAAYIHFEPMSAYSKSISKLDELKDGDTVAIPNDTTNEARALNLLQAQGLIKLKEGVGLEATPLDIVENLKNLQFSELAAEQLPRALDDAAMAVINSNYALSGNVISYMLEGVQEDRGSDLAKQYTNVIAVYSGTENSEKIQALIKAVESDEVRDFIETKYGGAVIPMF</sequence>
<evidence type="ECO:0000256" key="2">
    <source>
        <dbReference type="ARBA" id="ARBA00022729"/>
    </source>
</evidence>
<evidence type="ECO:0000256" key="7">
    <source>
        <dbReference type="PIRSR" id="PIRSR002854-1"/>
    </source>
</evidence>
<reference evidence="9" key="1">
    <citation type="submission" date="2020-08" db="EMBL/GenBank/DDBJ databases">
        <title>Genome public.</title>
        <authorList>
            <person name="Liu C."/>
            <person name="Sun Q."/>
        </authorList>
    </citation>
    <scope>NUCLEOTIDE SEQUENCE</scope>
    <source>
        <strain evidence="9">NSJ-32</strain>
    </source>
</reference>
<accession>A0A926DTD8</accession>
<dbReference type="PANTHER" id="PTHR30429">
    <property type="entry name" value="D-METHIONINE-BINDING LIPOPROTEIN METQ"/>
    <property type="match status" value="1"/>
</dbReference>
<dbReference type="CDD" id="cd13597">
    <property type="entry name" value="PBP2_lipoprotein_Tp32"/>
    <property type="match status" value="1"/>
</dbReference>
<keyword evidence="5 6" id="KW-0449">Lipoprotein</keyword>
<gene>
    <name evidence="9" type="ORF">H8730_07810</name>
</gene>
<evidence type="ECO:0000256" key="3">
    <source>
        <dbReference type="ARBA" id="ARBA00023136"/>
    </source>
</evidence>
<dbReference type="Proteomes" id="UP000657006">
    <property type="component" value="Unassembled WGS sequence"/>
</dbReference>
<dbReference type="InterPro" id="IPR004872">
    <property type="entry name" value="Lipoprotein_NlpA"/>
</dbReference>
<evidence type="ECO:0000256" key="6">
    <source>
        <dbReference type="PIRNR" id="PIRNR002854"/>
    </source>
</evidence>
<dbReference type="PIRSF" id="PIRSF002854">
    <property type="entry name" value="MetQ"/>
    <property type="match status" value="1"/>
</dbReference>
<evidence type="ECO:0000256" key="8">
    <source>
        <dbReference type="SAM" id="SignalP"/>
    </source>
</evidence>
<keyword evidence="3" id="KW-0472">Membrane</keyword>
<dbReference type="Pfam" id="PF03180">
    <property type="entry name" value="Lipoprotein_9"/>
    <property type="match status" value="1"/>
</dbReference>
<evidence type="ECO:0000256" key="5">
    <source>
        <dbReference type="ARBA" id="ARBA00023288"/>
    </source>
</evidence>
<keyword evidence="4" id="KW-0564">Palmitate</keyword>
<evidence type="ECO:0000313" key="9">
    <source>
        <dbReference type="EMBL" id="MBC8543447.1"/>
    </source>
</evidence>
<feature type="chain" id="PRO_5039453576" description="Lipoprotein" evidence="8">
    <location>
        <begin position="22"/>
        <end position="268"/>
    </location>
</feature>
<dbReference type="GO" id="GO:0016020">
    <property type="term" value="C:membrane"/>
    <property type="evidence" value="ECO:0007669"/>
    <property type="project" value="UniProtKB-SubCell"/>
</dbReference>
<evidence type="ECO:0000256" key="1">
    <source>
        <dbReference type="ARBA" id="ARBA00004635"/>
    </source>
</evidence>
<keyword evidence="10" id="KW-1185">Reference proteome</keyword>
<name>A0A926DTD8_9FIRM</name>
<dbReference type="PANTHER" id="PTHR30429:SF0">
    <property type="entry name" value="METHIONINE-BINDING LIPOPROTEIN METQ"/>
    <property type="match status" value="1"/>
</dbReference>
<evidence type="ECO:0000313" key="10">
    <source>
        <dbReference type="Proteomes" id="UP000657006"/>
    </source>
</evidence>
<feature type="signal peptide" evidence="8">
    <location>
        <begin position="1"/>
        <end position="21"/>
    </location>
</feature>
<dbReference type="EMBL" id="JACRSQ010000009">
    <property type="protein sequence ID" value="MBC8543447.1"/>
    <property type="molecule type" value="Genomic_DNA"/>
</dbReference>
<dbReference type="AlphaFoldDB" id="A0A926DTD8"/>
<feature type="lipid moiety-binding region" description="S-diacylglycerol cysteine" evidence="7">
    <location>
        <position position="20"/>
    </location>
</feature>
<dbReference type="Gene3D" id="3.40.190.10">
    <property type="entry name" value="Periplasmic binding protein-like II"/>
    <property type="match status" value="2"/>
</dbReference>
<keyword evidence="2 8" id="KW-0732">Signal</keyword>
<organism evidence="9 10">
    <name type="scientific">Bianquea renquensis</name>
    <dbReference type="NCBI Taxonomy" id="2763661"/>
    <lineage>
        <taxon>Bacteria</taxon>
        <taxon>Bacillati</taxon>
        <taxon>Bacillota</taxon>
        <taxon>Clostridia</taxon>
        <taxon>Eubacteriales</taxon>
        <taxon>Bianqueaceae</taxon>
        <taxon>Bianquea</taxon>
    </lineage>
</organism>
<comment type="similarity">
    <text evidence="6">Belongs to the nlpA lipoprotein family.</text>
</comment>
<comment type="subcellular location">
    <subcellularLocation>
        <location evidence="1">Membrane</location>
        <topology evidence="1">Lipid-anchor</topology>
    </subcellularLocation>
</comment>